<dbReference type="PATRIC" id="fig|1122147.4.peg.1768"/>
<dbReference type="AlphaFoldDB" id="A0A0R1XFV1"/>
<evidence type="ECO:0000313" key="1">
    <source>
        <dbReference type="EMBL" id="KRM28625.1"/>
    </source>
</evidence>
<dbReference type="OrthoDB" id="2292427at2"/>
<dbReference type="RefSeq" id="WP_027828542.1">
    <property type="nucleotide sequence ID" value="NZ_AUEH01000022.1"/>
</dbReference>
<organism evidence="1 2">
    <name type="scientific">Schleiferilactobacillus harbinensis DSM 16991</name>
    <dbReference type="NCBI Taxonomy" id="1122147"/>
    <lineage>
        <taxon>Bacteria</taxon>
        <taxon>Bacillati</taxon>
        <taxon>Bacillota</taxon>
        <taxon>Bacilli</taxon>
        <taxon>Lactobacillales</taxon>
        <taxon>Lactobacillaceae</taxon>
        <taxon>Schleiferilactobacillus</taxon>
    </lineage>
</organism>
<reference evidence="1 2" key="1">
    <citation type="journal article" date="2015" name="Genome Announc.">
        <title>Expanding the biotechnology potential of lactobacilli through comparative genomics of 213 strains and associated genera.</title>
        <authorList>
            <person name="Sun Z."/>
            <person name="Harris H.M."/>
            <person name="McCann A."/>
            <person name="Guo C."/>
            <person name="Argimon S."/>
            <person name="Zhang W."/>
            <person name="Yang X."/>
            <person name="Jeffery I.B."/>
            <person name="Cooney J.C."/>
            <person name="Kagawa T.F."/>
            <person name="Liu W."/>
            <person name="Song Y."/>
            <person name="Salvetti E."/>
            <person name="Wrobel A."/>
            <person name="Rasinkangas P."/>
            <person name="Parkhill J."/>
            <person name="Rea M.C."/>
            <person name="O'Sullivan O."/>
            <person name="Ritari J."/>
            <person name="Douillard F.P."/>
            <person name="Paul Ross R."/>
            <person name="Yang R."/>
            <person name="Briner A.E."/>
            <person name="Felis G.E."/>
            <person name="de Vos W.M."/>
            <person name="Barrangou R."/>
            <person name="Klaenhammer T.R."/>
            <person name="Caufield P.W."/>
            <person name="Cui Y."/>
            <person name="Zhang H."/>
            <person name="O'Toole P.W."/>
        </authorList>
    </citation>
    <scope>NUCLEOTIDE SEQUENCE [LARGE SCALE GENOMIC DNA]</scope>
    <source>
        <strain evidence="1 2">DSM 16991</strain>
    </source>
</reference>
<sequence>MEESLQRIINKIQATEQNPLFTLFSLPDNEKAELTQLPDGLQRAILLLTAGTVSGNNNAVRDDLIGKSVHVADAHAKSISVFGSYYPFELIDHDAQGDYVIISAEDNVLYLLSKHGLQDTWETEF</sequence>
<dbReference type="Proteomes" id="UP000050949">
    <property type="component" value="Unassembled WGS sequence"/>
</dbReference>
<evidence type="ECO:0000313" key="2">
    <source>
        <dbReference type="Proteomes" id="UP000050949"/>
    </source>
</evidence>
<dbReference type="EMBL" id="AZFW01000030">
    <property type="protein sequence ID" value="KRM28625.1"/>
    <property type="molecule type" value="Genomic_DNA"/>
</dbReference>
<proteinExistence type="predicted"/>
<comment type="caution">
    <text evidence="1">The sequence shown here is derived from an EMBL/GenBank/DDBJ whole genome shotgun (WGS) entry which is preliminary data.</text>
</comment>
<name>A0A0R1XFV1_9LACO</name>
<protein>
    <submittedName>
        <fullName evidence="1">Uncharacterized protein</fullName>
    </submittedName>
</protein>
<accession>A0A0R1XFV1</accession>
<dbReference type="eggNOG" id="ENOG5030B40">
    <property type="taxonomic scope" value="Bacteria"/>
</dbReference>
<gene>
    <name evidence="1" type="ORF">FC91_GL001710</name>
</gene>